<dbReference type="Gene3D" id="2.60.120.380">
    <property type="match status" value="3"/>
</dbReference>
<comment type="caution">
    <text evidence="10">The sequence shown here is derived from an EMBL/GenBank/DDBJ whole genome shotgun (WGS) entry which is preliminary data.</text>
</comment>
<dbReference type="EMBL" id="JAVDQD010000002">
    <property type="protein sequence ID" value="MDR6238866.1"/>
    <property type="molecule type" value="Genomic_DNA"/>
</dbReference>
<dbReference type="NCBIfam" id="TIGR04183">
    <property type="entry name" value="Por_Secre_tail"/>
    <property type="match status" value="1"/>
</dbReference>
<keyword evidence="2" id="KW-0645">Protease</keyword>
<feature type="active site" description="Proton acceptor" evidence="6">
    <location>
        <position position="316"/>
    </location>
</feature>
<evidence type="ECO:0000256" key="4">
    <source>
        <dbReference type="ARBA" id="ARBA00022801"/>
    </source>
</evidence>
<accession>A0AAE3XJH2</accession>
<dbReference type="SUPFAM" id="SSF54001">
    <property type="entry name" value="Cysteine proteinases"/>
    <property type="match status" value="1"/>
</dbReference>
<dbReference type="GO" id="GO:0008234">
    <property type="term" value="F:cysteine-type peptidase activity"/>
    <property type="evidence" value="ECO:0007669"/>
    <property type="project" value="UniProtKB-KW"/>
</dbReference>
<feature type="domain" description="Spi protease inhibitor" evidence="8">
    <location>
        <begin position="23"/>
        <end position="116"/>
    </location>
</feature>
<reference evidence="10" key="1">
    <citation type="submission" date="2023-07" db="EMBL/GenBank/DDBJ databases">
        <title>Genomic Encyclopedia of Type Strains, Phase IV (KMG-IV): sequencing the most valuable type-strain genomes for metagenomic binning, comparative biology and taxonomic classification.</title>
        <authorList>
            <person name="Goeker M."/>
        </authorList>
    </citation>
    <scope>NUCLEOTIDE SEQUENCE</scope>
    <source>
        <strain evidence="10">DSM 26174</strain>
    </source>
</reference>
<dbReference type="InterPro" id="IPR026444">
    <property type="entry name" value="Secre_tail"/>
</dbReference>
<dbReference type="RefSeq" id="WP_309938371.1">
    <property type="nucleotide sequence ID" value="NZ_AP025305.1"/>
</dbReference>
<evidence type="ECO:0000259" key="8">
    <source>
        <dbReference type="Pfam" id="PF13734"/>
    </source>
</evidence>
<sequence>MKKQLLSMIFLLVFGGYAMNASAEKVNSEKAKQIALKHYYASHPNSRVSNVEVQNIVSSDDGNESYYVVNYQGGGFAIVSGDDNAQPILGYTDEGTFDPNSMPEGLSFLLAGYERYVNGIVSEGVENPAAQREWENIEQGSSSRLTNTTSVAPMTTTKWGQSYNNDRDCGMYGTYNKFAPVTGCETKSCGRAYAGCVALAFSQVLAYWKYESSPSLDFDWDNMPDELRNNTPEVEVDAVAHLIRKCGDLVDMSYSCNGSNAYSSKVATALRGMGYPESVYENRSSYNDDAWVAKIIDHLQNGVPVLYRGRSETAGHLMIFDGWSHDRYFHINLGWTGYGNGNYYLIDDPEGFTQYHGAIFNVIPDNIRKVGSILENPIKVKAGSNGEIDYVDARDNRSYGNDYNGYNNQSSEDIFYRFTLTKNSEVELSTCGSGMSDTYIHLLDENGNLVLENDQARESCPSTDYSYIKTQLSAGTYILVSEGYRDAYGSIKTQIKSKVYVEKPGSSFLNPIELPKPTGQNKWEYDFVDSRDNDSYGNKYVGSTNQPSEDIFYKFELKKKSEVEVSTCGSPMSDTFIHLLDANGNMVFENDEAYESCPSTHYSYLKEMLEPGVYYVVSEGYTNSSGVINTQIKTEEYVMKPGSELAASIPTFLLAINEPSRSYTNTLATYGLGDHFKGYYNQPSEDIFYNFELQTEADVTINTCGSPLYDTYIHLLTEEGVEYMQNDDGGCETYRQSTIQARLAPGKYHVVAEAYYYGAGEIKISIEAVNINPQSGPDFMDMSTGEPELLVDTDGELNIAPNPVGNVLNIQSAEEEIEWRIIDLSGKVYKAGNVKSIDVSDMNSGVWIIEIRSAVDNKKLRFVKK</sequence>
<dbReference type="GO" id="GO:0006508">
    <property type="term" value="P:proteolysis"/>
    <property type="evidence" value="ECO:0007669"/>
    <property type="project" value="UniProtKB-KW"/>
</dbReference>
<keyword evidence="4" id="KW-0378">Hydrolase</keyword>
<evidence type="ECO:0000256" key="2">
    <source>
        <dbReference type="ARBA" id="ARBA00022670"/>
    </source>
</evidence>
<evidence type="ECO:0008006" key="12">
    <source>
        <dbReference type="Google" id="ProtNLM"/>
    </source>
</evidence>
<feature type="signal peptide" evidence="7">
    <location>
        <begin position="1"/>
        <end position="23"/>
    </location>
</feature>
<keyword evidence="5" id="KW-0788">Thiol protease</keyword>
<feature type="active site" description="Nucleophile" evidence="6">
    <location>
        <position position="196"/>
    </location>
</feature>
<dbReference type="Pfam" id="PF01640">
    <property type="entry name" value="Peptidase_C10"/>
    <property type="match status" value="1"/>
</dbReference>
<evidence type="ECO:0000256" key="6">
    <source>
        <dbReference type="PIRSR" id="PIRSR600200-1"/>
    </source>
</evidence>
<dbReference type="InterPro" id="IPR000200">
    <property type="entry name" value="Peptidase_C10"/>
</dbReference>
<evidence type="ECO:0000256" key="5">
    <source>
        <dbReference type="ARBA" id="ARBA00022807"/>
    </source>
</evidence>
<evidence type="ECO:0000259" key="9">
    <source>
        <dbReference type="Pfam" id="PF18962"/>
    </source>
</evidence>
<evidence type="ECO:0000256" key="7">
    <source>
        <dbReference type="SAM" id="SignalP"/>
    </source>
</evidence>
<evidence type="ECO:0000256" key="1">
    <source>
        <dbReference type="ARBA" id="ARBA00009693"/>
    </source>
</evidence>
<dbReference type="InterPro" id="IPR025896">
    <property type="entry name" value="Spi_Prtas-inh"/>
</dbReference>
<dbReference type="InterPro" id="IPR038765">
    <property type="entry name" value="Papain-like_cys_pep_sf"/>
</dbReference>
<proteinExistence type="inferred from homology"/>
<evidence type="ECO:0000313" key="11">
    <source>
        <dbReference type="Proteomes" id="UP001185092"/>
    </source>
</evidence>
<feature type="chain" id="PRO_5042163806" description="T9SS type A sorting domain-containing protein" evidence="7">
    <location>
        <begin position="24"/>
        <end position="865"/>
    </location>
</feature>
<dbReference type="Pfam" id="PF13734">
    <property type="entry name" value="Inhibitor_I69"/>
    <property type="match status" value="1"/>
</dbReference>
<dbReference type="AlphaFoldDB" id="A0AAE3XJH2"/>
<feature type="domain" description="Secretion system C-terminal sorting" evidence="9">
    <location>
        <begin position="800"/>
        <end position="857"/>
    </location>
</feature>
<dbReference type="Pfam" id="PF18962">
    <property type="entry name" value="Por_Secre_tail"/>
    <property type="match status" value="1"/>
</dbReference>
<dbReference type="InterPro" id="IPR044934">
    <property type="entry name" value="Streptopain_sf"/>
</dbReference>
<comment type="similarity">
    <text evidence="1">Belongs to the peptidase C10 family.</text>
</comment>
<keyword evidence="3 7" id="KW-0732">Signal</keyword>
<name>A0AAE3XJH2_9BACT</name>
<dbReference type="Gene3D" id="3.90.70.50">
    <property type="entry name" value="Peptidase C10, streptopain"/>
    <property type="match status" value="1"/>
</dbReference>
<keyword evidence="11" id="KW-1185">Reference proteome</keyword>
<organism evidence="10 11">
    <name type="scientific">Aureibacter tunicatorum</name>
    <dbReference type="NCBI Taxonomy" id="866807"/>
    <lineage>
        <taxon>Bacteria</taxon>
        <taxon>Pseudomonadati</taxon>
        <taxon>Bacteroidota</taxon>
        <taxon>Cytophagia</taxon>
        <taxon>Cytophagales</taxon>
        <taxon>Persicobacteraceae</taxon>
        <taxon>Aureibacter</taxon>
    </lineage>
</organism>
<dbReference type="Proteomes" id="UP001185092">
    <property type="component" value="Unassembled WGS sequence"/>
</dbReference>
<gene>
    <name evidence="10" type="ORF">HNQ88_001903</name>
</gene>
<evidence type="ECO:0000256" key="3">
    <source>
        <dbReference type="ARBA" id="ARBA00022729"/>
    </source>
</evidence>
<protein>
    <recommendedName>
        <fullName evidence="12">T9SS type A sorting domain-containing protein</fullName>
    </recommendedName>
</protein>
<evidence type="ECO:0000313" key="10">
    <source>
        <dbReference type="EMBL" id="MDR6238866.1"/>
    </source>
</evidence>